<name>A0AAW1IU71_POPJA</name>
<keyword evidence="3" id="KW-1185">Reference proteome</keyword>
<evidence type="ECO:0000256" key="1">
    <source>
        <dbReference type="SAM" id="SignalP"/>
    </source>
</evidence>
<reference evidence="2 3" key="1">
    <citation type="journal article" date="2024" name="BMC Genomics">
        <title>De novo assembly and annotation of Popillia japonica's genome with initial clues to its potential as an invasive pest.</title>
        <authorList>
            <person name="Cucini C."/>
            <person name="Boschi S."/>
            <person name="Funari R."/>
            <person name="Cardaioli E."/>
            <person name="Iannotti N."/>
            <person name="Marturano G."/>
            <person name="Paoli F."/>
            <person name="Bruttini M."/>
            <person name="Carapelli A."/>
            <person name="Frati F."/>
            <person name="Nardi F."/>
        </authorList>
    </citation>
    <scope>NUCLEOTIDE SEQUENCE [LARGE SCALE GENOMIC DNA]</scope>
    <source>
        <strain evidence="2">DMR45628</strain>
    </source>
</reference>
<dbReference type="AlphaFoldDB" id="A0AAW1IU71"/>
<sequence length="181" mass="20537">METKHIVLNVVFFGCFFLLQYVSGQTEPSYCFRFTWLGPEYDNTSTLLNTTCSEYLDDIRAVGVPCRTPFVVTYDGSPPDLDYLLDNYRDQVTCRRTKSQVCAKFTYSFNNEVQNATYMCTRAYTADRGYETGGCFKQRVDAHDVEVCLCESGRDPCNGASSFKISLVLITILACLKFVLI</sequence>
<accession>A0AAW1IU71</accession>
<feature type="signal peptide" evidence="1">
    <location>
        <begin position="1"/>
        <end position="24"/>
    </location>
</feature>
<protein>
    <submittedName>
        <fullName evidence="2">Uncharacterized protein</fullName>
    </submittedName>
</protein>
<organism evidence="2 3">
    <name type="scientific">Popillia japonica</name>
    <name type="common">Japanese beetle</name>
    <dbReference type="NCBI Taxonomy" id="7064"/>
    <lineage>
        <taxon>Eukaryota</taxon>
        <taxon>Metazoa</taxon>
        <taxon>Ecdysozoa</taxon>
        <taxon>Arthropoda</taxon>
        <taxon>Hexapoda</taxon>
        <taxon>Insecta</taxon>
        <taxon>Pterygota</taxon>
        <taxon>Neoptera</taxon>
        <taxon>Endopterygota</taxon>
        <taxon>Coleoptera</taxon>
        <taxon>Polyphaga</taxon>
        <taxon>Scarabaeiformia</taxon>
        <taxon>Scarabaeidae</taxon>
        <taxon>Rutelinae</taxon>
        <taxon>Popillia</taxon>
    </lineage>
</organism>
<feature type="chain" id="PRO_5043799851" evidence="1">
    <location>
        <begin position="25"/>
        <end position="181"/>
    </location>
</feature>
<proteinExistence type="predicted"/>
<evidence type="ECO:0000313" key="2">
    <source>
        <dbReference type="EMBL" id="KAK9693194.1"/>
    </source>
</evidence>
<keyword evidence="1" id="KW-0732">Signal</keyword>
<dbReference type="EMBL" id="JASPKY010000549">
    <property type="protein sequence ID" value="KAK9693194.1"/>
    <property type="molecule type" value="Genomic_DNA"/>
</dbReference>
<dbReference type="Proteomes" id="UP001458880">
    <property type="component" value="Unassembled WGS sequence"/>
</dbReference>
<comment type="caution">
    <text evidence="2">The sequence shown here is derived from an EMBL/GenBank/DDBJ whole genome shotgun (WGS) entry which is preliminary data.</text>
</comment>
<evidence type="ECO:0000313" key="3">
    <source>
        <dbReference type="Proteomes" id="UP001458880"/>
    </source>
</evidence>
<dbReference type="PROSITE" id="PS51257">
    <property type="entry name" value="PROKAR_LIPOPROTEIN"/>
    <property type="match status" value="1"/>
</dbReference>
<gene>
    <name evidence="2" type="ORF">QE152_g34357</name>
</gene>